<gene>
    <name evidence="3" type="ORF">ACFQMG_06980</name>
</gene>
<accession>A0ABW2FUJ7</accession>
<protein>
    <recommendedName>
        <fullName evidence="5">Type I restriction modification DNA specificity domain-containing protein</fullName>
    </recommendedName>
</protein>
<keyword evidence="1" id="KW-0680">Restriction system</keyword>
<evidence type="ECO:0000313" key="4">
    <source>
        <dbReference type="Proteomes" id="UP001596435"/>
    </source>
</evidence>
<dbReference type="InterPro" id="IPR052021">
    <property type="entry name" value="Type-I_RS_S_subunit"/>
</dbReference>
<dbReference type="PANTHER" id="PTHR30408:SF12">
    <property type="entry name" value="TYPE I RESTRICTION ENZYME MJAVIII SPECIFICITY SUBUNIT"/>
    <property type="match status" value="1"/>
</dbReference>
<organism evidence="3 4">
    <name type="scientific">Kitasatospora paranensis</name>
    <dbReference type="NCBI Taxonomy" id="258053"/>
    <lineage>
        <taxon>Bacteria</taxon>
        <taxon>Bacillati</taxon>
        <taxon>Actinomycetota</taxon>
        <taxon>Actinomycetes</taxon>
        <taxon>Kitasatosporales</taxon>
        <taxon>Streptomycetaceae</taxon>
        <taxon>Kitasatospora</taxon>
    </lineage>
</organism>
<reference evidence="4" key="1">
    <citation type="journal article" date="2019" name="Int. J. Syst. Evol. Microbiol.">
        <title>The Global Catalogue of Microorganisms (GCM) 10K type strain sequencing project: providing services to taxonomists for standard genome sequencing and annotation.</title>
        <authorList>
            <consortium name="The Broad Institute Genomics Platform"/>
            <consortium name="The Broad Institute Genome Sequencing Center for Infectious Disease"/>
            <person name="Wu L."/>
            <person name="Ma J."/>
        </authorList>
    </citation>
    <scope>NUCLEOTIDE SEQUENCE [LARGE SCALE GENOMIC DNA]</scope>
    <source>
        <strain evidence="4">CGMCC 1.12859</strain>
    </source>
</reference>
<keyword evidence="2" id="KW-0238">DNA-binding</keyword>
<keyword evidence="4" id="KW-1185">Reference proteome</keyword>
<dbReference type="Gene3D" id="3.90.220.20">
    <property type="entry name" value="DNA methylase specificity domains"/>
    <property type="match status" value="2"/>
</dbReference>
<dbReference type="PANTHER" id="PTHR30408">
    <property type="entry name" value="TYPE-1 RESTRICTION ENZYME ECOKI SPECIFICITY PROTEIN"/>
    <property type="match status" value="1"/>
</dbReference>
<dbReference type="InterPro" id="IPR044946">
    <property type="entry name" value="Restrct_endonuc_typeI_TRD_sf"/>
</dbReference>
<evidence type="ECO:0008006" key="5">
    <source>
        <dbReference type="Google" id="ProtNLM"/>
    </source>
</evidence>
<dbReference type="EMBL" id="JBHTAJ010000010">
    <property type="protein sequence ID" value="MFC7179305.1"/>
    <property type="molecule type" value="Genomic_DNA"/>
</dbReference>
<proteinExistence type="predicted"/>
<dbReference type="RefSeq" id="WP_345706326.1">
    <property type="nucleotide sequence ID" value="NZ_BAABKV010000001.1"/>
</dbReference>
<evidence type="ECO:0000256" key="2">
    <source>
        <dbReference type="ARBA" id="ARBA00023125"/>
    </source>
</evidence>
<dbReference type="SUPFAM" id="SSF116734">
    <property type="entry name" value="DNA methylase specificity domain"/>
    <property type="match status" value="2"/>
</dbReference>
<name>A0ABW2FUJ7_9ACTN</name>
<comment type="caution">
    <text evidence="3">The sequence shown here is derived from an EMBL/GenBank/DDBJ whole genome shotgun (WGS) entry which is preliminary data.</text>
</comment>
<evidence type="ECO:0000313" key="3">
    <source>
        <dbReference type="EMBL" id="MFC7179305.1"/>
    </source>
</evidence>
<evidence type="ECO:0000256" key="1">
    <source>
        <dbReference type="ARBA" id="ARBA00022747"/>
    </source>
</evidence>
<dbReference type="Proteomes" id="UP001596435">
    <property type="component" value="Unassembled WGS sequence"/>
</dbReference>
<sequence length="402" mass="44371">MTTLGSVLSLDVTAVKVDPMQVYDIVGVLNRGRGLLYRDPLPGSETSYQTLNLIGPNQIVYSRLKAFEGAITVAPSNLAQVYASQEFPTFTCGPRLLPNYFRLLTTTKGLWDDLQNLSTGMGGRRERVKPADFLTIRIPLPSVSEQNRIVDLMRGVDGLVSAITEEVERARVALSCAAIELASLPADGGKVPIDSLLLRNIGGVWGSEAGVDEMDVDVYRSTEFTNWCRLSGEAEARRSVSASQFRSRELKAQDILIEKSGGTPTRSVGRVVQISTGDLYRPTIGANFLQLLRADPSKVSPRYLFWTLWAGHRRGDGFDFQTASTNIRNLQTKAYLARGVDLPCRETQEEIARTLDGILDCVHSVENEAANLRAFRSTLLTSLLNQETEIPESYDDLLERVP</sequence>